<feature type="compositionally biased region" description="Low complexity" evidence="1">
    <location>
        <begin position="65"/>
        <end position="78"/>
    </location>
</feature>
<evidence type="ECO:0000313" key="3">
    <source>
        <dbReference type="Proteomes" id="UP000033451"/>
    </source>
</evidence>
<reference evidence="2 3" key="1">
    <citation type="submission" date="2015-02" db="EMBL/GenBank/DDBJ databases">
        <title>Draft genome sequences of ten Microbacterium spp. with emphasis on heavy metal contaminated environments.</title>
        <authorList>
            <person name="Corretto E."/>
        </authorList>
    </citation>
    <scope>NUCLEOTIDE SEQUENCE [LARGE SCALE GENOMIC DNA]</scope>
    <source>
        <strain evidence="2 3">DSM 18659</strain>
    </source>
</reference>
<organism evidence="2 3">
    <name type="scientific">Microbacterium ginsengisoli</name>
    <dbReference type="NCBI Taxonomy" id="400772"/>
    <lineage>
        <taxon>Bacteria</taxon>
        <taxon>Bacillati</taxon>
        <taxon>Actinomycetota</taxon>
        <taxon>Actinomycetes</taxon>
        <taxon>Micrococcales</taxon>
        <taxon>Microbacteriaceae</taxon>
        <taxon>Microbacterium</taxon>
    </lineage>
</organism>
<keyword evidence="3" id="KW-1185">Reference proteome</keyword>
<feature type="compositionally biased region" description="Low complexity" evidence="1">
    <location>
        <begin position="254"/>
        <end position="265"/>
    </location>
</feature>
<feature type="compositionally biased region" description="Basic residues" evidence="1">
    <location>
        <begin position="266"/>
        <end position="285"/>
    </location>
</feature>
<proteinExistence type="predicted"/>
<protein>
    <submittedName>
        <fullName evidence="2">Uncharacterized protein</fullName>
    </submittedName>
</protein>
<feature type="region of interest" description="Disordered" evidence="1">
    <location>
        <begin position="251"/>
        <end position="285"/>
    </location>
</feature>
<gene>
    <name evidence="2" type="ORF">RR49_00739</name>
</gene>
<feature type="compositionally biased region" description="Low complexity" evidence="1">
    <location>
        <begin position="113"/>
        <end position="122"/>
    </location>
</feature>
<comment type="caution">
    <text evidence="2">The sequence shown here is derived from an EMBL/GenBank/DDBJ whole genome shotgun (WGS) entry which is preliminary data.</text>
</comment>
<dbReference type="Proteomes" id="UP000033451">
    <property type="component" value="Unassembled WGS sequence"/>
</dbReference>
<sequence>MDGARQVRPAGARHARGPAVLLRSDPRLDGGGVDARDPAERRGGGLRHAVPGRLDRSVPGGVAGADGAAPAAAAALVLRPRRRDRAHPAGADPGRGGASVRAPQAGPRESDLPAPEARAGARAHARDPDLPGAAHADGHGRRRAHRRGRRPHAAGDGVEAGSRAHRLAAGEALRRHGRARARGRRCRCDLREDPGVRELRVRRVALAVVRAAGLRQLVDQAALPGGVPRRAAARPADGVLLACDPHRRRPASWRRGAQARPAALGRRGRARAARRGGCRARRAPG</sequence>
<feature type="compositionally biased region" description="Basic and acidic residues" evidence="1">
    <location>
        <begin position="24"/>
        <end position="43"/>
    </location>
</feature>
<accession>A0A0F0M1N5</accession>
<evidence type="ECO:0000313" key="2">
    <source>
        <dbReference type="EMBL" id="KJL38229.1"/>
    </source>
</evidence>
<dbReference type="EMBL" id="JYIY01000063">
    <property type="protein sequence ID" value="KJL38229.1"/>
    <property type="molecule type" value="Genomic_DNA"/>
</dbReference>
<feature type="region of interest" description="Disordered" evidence="1">
    <location>
        <begin position="1"/>
        <end position="164"/>
    </location>
</feature>
<evidence type="ECO:0000256" key="1">
    <source>
        <dbReference type="SAM" id="MobiDB-lite"/>
    </source>
</evidence>
<name>A0A0F0M1N5_9MICO</name>
<feature type="compositionally biased region" description="Basic residues" evidence="1">
    <location>
        <begin position="140"/>
        <end position="152"/>
    </location>
</feature>
<dbReference type="AlphaFoldDB" id="A0A0F0M1N5"/>